<dbReference type="AlphaFoldDB" id="C5LVH3"/>
<feature type="signal peptide" evidence="1">
    <location>
        <begin position="1"/>
        <end position="16"/>
    </location>
</feature>
<evidence type="ECO:0000313" key="2">
    <source>
        <dbReference type="EMBL" id="EEQ99260.1"/>
    </source>
</evidence>
<name>C5LVH3_PERM5</name>
<dbReference type="RefSeq" id="XP_002766543.1">
    <property type="nucleotide sequence ID" value="XM_002766497.1"/>
</dbReference>
<dbReference type="Gene3D" id="3.40.50.150">
    <property type="entry name" value="Vaccinia Virus protein VP39"/>
    <property type="match status" value="1"/>
</dbReference>
<reference evidence="2 3" key="1">
    <citation type="submission" date="2008-07" db="EMBL/GenBank/DDBJ databases">
        <authorList>
            <person name="El-Sayed N."/>
            <person name="Caler E."/>
            <person name="Inman J."/>
            <person name="Amedeo P."/>
            <person name="Hass B."/>
            <person name="Wortman J."/>
        </authorList>
    </citation>
    <scope>NUCLEOTIDE SEQUENCE [LARGE SCALE GENOMIC DNA]</scope>
    <source>
        <strain evidence="3">ATCC 50983 / TXsc</strain>
    </source>
</reference>
<dbReference type="Proteomes" id="UP000007800">
    <property type="component" value="Unassembled WGS sequence"/>
</dbReference>
<evidence type="ECO:0000256" key="1">
    <source>
        <dbReference type="SAM" id="SignalP"/>
    </source>
</evidence>
<feature type="chain" id="PRO_5002952561" evidence="1">
    <location>
        <begin position="17"/>
        <end position="198"/>
    </location>
</feature>
<dbReference type="OMA" id="MEYPFTH"/>
<dbReference type="InterPro" id="IPR029063">
    <property type="entry name" value="SAM-dependent_MTases_sf"/>
</dbReference>
<protein>
    <submittedName>
        <fullName evidence="2">Uncharacterized protein</fullName>
    </submittedName>
</protein>
<keyword evidence="3" id="KW-1185">Reference proteome</keyword>
<accession>C5LVH3</accession>
<keyword evidence="1" id="KW-0732">Signal</keyword>
<dbReference type="InParanoid" id="C5LVH3"/>
<dbReference type="EMBL" id="GG685894">
    <property type="protein sequence ID" value="EEQ99260.1"/>
    <property type="molecule type" value="Genomic_DNA"/>
</dbReference>
<evidence type="ECO:0000313" key="3">
    <source>
        <dbReference type="Proteomes" id="UP000007800"/>
    </source>
</evidence>
<sequence length="198" mass="21684">MFIVIVTLYICADASGEQIRAYSPEEVANTIPSHVAAACLQQSSLLQLLDKGEPCTVFDPFLHSTSLCLEAAAMISGTPPGSPAMEYPFTHADVEVVARAKREVEEFRRSLPRRVVATEAPTMTSKYGTISEFLTDTVVASREGRAAADDDDGVAVPRLAIQRRGSLVEAADELNSFLINHRSSYANREDMYEEVDRN</sequence>
<organism evidence="3">
    <name type="scientific">Perkinsus marinus (strain ATCC 50983 / TXsc)</name>
    <dbReference type="NCBI Taxonomy" id="423536"/>
    <lineage>
        <taxon>Eukaryota</taxon>
        <taxon>Sar</taxon>
        <taxon>Alveolata</taxon>
        <taxon>Perkinsozoa</taxon>
        <taxon>Perkinsea</taxon>
        <taxon>Perkinsida</taxon>
        <taxon>Perkinsidae</taxon>
        <taxon>Perkinsus</taxon>
    </lineage>
</organism>
<proteinExistence type="predicted"/>
<gene>
    <name evidence="2" type="ORF">Pmar_PMAR013313</name>
</gene>
<dbReference type="GeneID" id="9045114"/>